<dbReference type="NCBIfam" id="TIGR00536">
    <property type="entry name" value="hemK_fam"/>
    <property type="match status" value="1"/>
</dbReference>
<dbReference type="CDD" id="cd02440">
    <property type="entry name" value="AdoMet_MTases"/>
    <property type="match status" value="1"/>
</dbReference>
<dbReference type="PANTHER" id="PTHR18895:SF74">
    <property type="entry name" value="MTRF1L RELEASE FACTOR GLUTAMINE METHYLTRANSFERASE"/>
    <property type="match status" value="1"/>
</dbReference>
<dbReference type="GO" id="GO:0003676">
    <property type="term" value="F:nucleic acid binding"/>
    <property type="evidence" value="ECO:0007669"/>
    <property type="project" value="InterPro"/>
</dbReference>
<dbReference type="InterPro" id="IPR019874">
    <property type="entry name" value="RF_methyltr_PrmC"/>
</dbReference>
<dbReference type="NCBIfam" id="TIGR03534">
    <property type="entry name" value="RF_mod_PrmC"/>
    <property type="match status" value="1"/>
</dbReference>
<dbReference type="RefSeq" id="WP_216879446.1">
    <property type="nucleotide sequence ID" value="NZ_JAHHXH010000001.1"/>
</dbReference>
<proteinExistence type="inferred from homology"/>
<dbReference type="GO" id="GO:0032259">
    <property type="term" value="P:methylation"/>
    <property type="evidence" value="ECO:0007669"/>
    <property type="project" value="UniProtKB-KW"/>
</dbReference>
<evidence type="ECO:0000313" key="9">
    <source>
        <dbReference type="Proteomes" id="UP001205867"/>
    </source>
</evidence>
<evidence type="ECO:0000256" key="1">
    <source>
        <dbReference type="ARBA" id="ARBA00022603"/>
    </source>
</evidence>
<accession>A0AAP3ERZ9</accession>
<comment type="catalytic activity">
    <reaction evidence="4 5">
        <text>L-glutaminyl-[peptide chain release factor] + S-adenosyl-L-methionine = N(5)-methyl-L-glutaminyl-[peptide chain release factor] + S-adenosyl-L-homocysteine + H(+)</text>
        <dbReference type="Rhea" id="RHEA:42896"/>
        <dbReference type="Rhea" id="RHEA-COMP:10271"/>
        <dbReference type="Rhea" id="RHEA-COMP:10272"/>
        <dbReference type="ChEBI" id="CHEBI:15378"/>
        <dbReference type="ChEBI" id="CHEBI:30011"/>
        <dbReference type="ChEBI" id="CHEBI:57856"/>
        <dbReference type="ChEBI" id="CHEBI:59789"/>
        <dbReference type="ChEBI" id="CHEBI:61891"/>
        <dbReference type="EC" id="2.1.1.297"/>
    </reaction>
</comment>
<evidence type="ECO:0000256" key="2">
    <source>
        <dbReference type="ARBA" id="ARBA00022679"/>
    </source>
</evidence>
<feature type="domain" description="Release factor glutamine methyltransferase N-terminal" evidence="7">
    <location>
        <begin position="9"/>
        <end position="80"/>
    </location>
</feature>
<dbReference type="EMBL" id="JALXKZ020000009">
    <property type="protein sequence ID" value="MCV7628826.1"/>
    <property type="molecule type" value="Genomic_DNA"/>
</dbReference>
<keyword evidence="2 5" id="KW-0808">Transferase</keyword>
<dbReference type="EC" id="2.1.1.297" evidence="5"/>
<sequence length="300" mass="31132">MSAPAWSALLRDAAARLTAAGIDSPRVDAELLLAHVLGLDRGALLARVFAGAVAEPAQAAAFETLVGRRAAREPVQHLTGVAHFHGLDLAVGPGVFIPRPETELLVETVVADLAVRPTAGVVVDLCTGSGAIAAAVAAWGEARGRPLAVTAVELDPTAADWARRNLAPRGVDLRQGDALVACPDLEGRVDVVVSNPPYVPEAEVPAQPEARLDPARALYGGDAPGLRVPRAIAHRAADLLAPGGLFAMEHHETQGPALLATLGADPRFTGVRVHQDLTGRDRFLTARRSCDAAAGAEVEE</sequence>
<dbReference type="Pfam" id="PF17827">
    <property type="entry name" value="PrmC_N"/>
    <property type="match status" value="1"/>
</dbReference>
<feature type="binding site" evidence="5">
    <location>
        <position position="153"/>
    </location>
    <ligand>
        <name>S-adenosyl-L-methionine</name>
        <dbReference type="ChEBI" id="CHEBI:59789"/>
    </ligand>
</feature>
<evidence type="ECO:0000256" key="5">
    <source>
        <dbReference type="HAMAP-Rule" id="MF_02126"/>
    </source>
</evidence>
<dbReference type="Proteomes" id="UP001205867">
    <property type="component" value="Unassembled WGS sequence"/>
</dbReference>
<evidence type="ECO:0000313" key="8">
    <source>
        <dbReference type="EMBL" id="MCV7628826.1"/>
    </source>
</evidence>
<comment type="similarity">
    <text evidence="5">Belongs to the protein N5-glutamine methyltransferase family. PrmC subfamily.</text>
</comment>
<comment type="caution">
    <text evidence="8">The sequence shown here is derived from an EMBL/GenBank/DDBJ whole genome shotgun (WGS) entry which is preliminary data.</text>
</comment>
<reference evidence="8" key="1">
    <citation type="submission" date="2023-06" db="EMBL/GenBank/DDBJ databases">
        <title>lsaBGC provides a comprehensive framework for evolutionary analysis of biosynthetic gene clusters within focal taxa.</title>
        <authorList>
            <person name="Salamzade R."/>
            <person name="Sandstrom S."/>
            <person name="Kalan L.R."/>
        </authorList>
    </citation>
    <scope>NUCLEOTIDE SEQUENCE</scope>
    <source>
        <strain evidence="8">P3-SID899</strain>
    </source>
</reference>
<organism evidence="8 9">
    <name type="scientific">Micrococcus luteus</name>
    <name type="common">Micrococcus lysodeikticus</name>
    <dbReference type="NCBI Taxonomy" id="1270"/>
    <lineage>
        <taxon>Bacteria</taxon>
        <taxon>Bacillati</taxon>
        <taxon>Actinomycetota</taxon>
        <taxon>Actinomycetes</taxon>
        <taxon>Micrococcales</taxon>
        <taxon>Micrococcaceae</taxon>
        <taxon>Micrococcus</taxon>
    </lineage>
</organism>
<dbReference type="InterPro" id="IPR050320">
    <property type="entry name" value="N5-glutamine_MTase"/>
</dbReference>
<feature type="binding site" evidence="5">
    <location>
        <begin position="195"/>
        <end position="198"/>
    </location>
    <ligand>
        <name>substrate</name>
    </ligand>
</feature>
<dbReference type="HAMAP" id="MF_02126">
    <property type="entry name" value="RF_methyltr_PrmC"/>
    <property type="match status" value="1"/>
</dbReference>
<evidence type="ECO:0000256" key="3">
    <source>
        <dbReference type="ARBA" id="ARBA00022691"/>
    </source>
</evidence>
<evidence type="ECO:0000259" key="7">
    <source>
        <dbReference type="Pfam" id="PF17827"/>
    </source>
</evidence>
<dbReference type="InterPro" id="IPR002052">
    <property type="entry name" value="DNA_methylase_N6_adenine_CS"/>
</dbReference>
<dbReference type="GO" id="GO:0102559">
    <property type="term" value="F:peptide chain release factor N(5)-glutamine methyltransferase activity"/>
    <property type="evidence" value="ECO:0007669"/>
    <property type="project" value="UniProtKB-EC"/>
</dbReference>
<name>A0AAP3ERZ9_MICLU</name>
<dbReference type="InterPro" id="IPR004556">
    <property type="entry name" value="HemK-like"/>
</dbReference>
<keyword evidence="3 5" id="KW-0949">S-adenosyl-L-methionine</keyword>
<dbReference type="Pfam" id="PF05175">
    <property type="entry name" value="MTS"/>
    <property type="match status" value="1"/>
</dbReference>
<keyword evidence="1 5" id="KW-0489">Methyltransferase</keyword>
<dbReference type="InterPro" id="IPR007848">
    <property type="entry name" value="Small_mtfrase_dom"/>
</dbReference>
<feature type="domain" description="Methyltransferase small" evidence="6">
    <location>
        <begin position="102"/>
        <end position="202"/>
    </location>
</feature>
<evidence type="ECO:0000256" key="4">
    <source>
        <dbReference type="ARBA" id="ARBA00048391"/>
    </source>
</evidence>
<gene>
    <name evidence="5 8" type="primary">prmC</name>
    <name evidence="8" type="ORF">M3A82_005645</name>
</gene>
<feature type="binding site" evidence="5">
    <location>
        <position position="195"/>
    </location>
    <ligand>
        <name>S-adenosyl-L-methionine</name>
        <dbReference type="ChEBI" id="CHEBI:59789"/>
    </ligand>
</feature>
<dbReference type="AlphaFoldDB" id="A0AAP3ERZ9"/>
<comment type="function">
    <text evidence="5">Methylates the class 1 translation termination release factors RF1/PrfA and RF2/PrfB on the glutamine residue of the universally conserved GGQ motif.</text>
</comment>
<protein>
    <recommendedName>
        <fullName evidence="5">Release factor glutamine methyltransferase</fullName>
        <shortName evidence="5">RF MTase</shortName>
        <ecNumber evidence="5">2.1.1.297</ecNumber>
    </recommendedName>
    <alternativeName>
        <fullName evidence="5">N5-glutamine methyltransferase PrmC</fullName>
    </alternativeName>
    <alternativeName>
        <fullName evidence="5">Protein-(glutamine-N5) MTase PrmC</fullName>
    </alternativeName>
    <alternativeName>
        <fullName evidence="5">Protein-glutamine N-methyltransferase PrmC</fullName>
    </alternativeName>
</protein>
<dbReference type="InterPro" id="IPR040758">
    <property type="entry name" value="PrmC_N"/>
</dbReference>
<evidence type="ECO:0000259" key="6">
    <source>
        <dbReference type="Pfam" id="PF05175"/>
    </source>
</evidence>
<comment type="caution">
    <text evidence="5">Lacks conserved residue(s) required for the propagation of feature annotation.</text>
</comment>
<dbReference type="PANTHER" id="PTHR18895">
    <property type="entry name" value="HEMK METHYLTRANSFERASE"/>
    <property type="match status" value="1"/>
</dbReference>
<dbReference type="PROSITE" id="PS00092">
    <property type="entry name" value="N6_MTASE"/>
    <property type="match status" value="1"/>
</dbReference>